<dbReference type="InterPro" id="IPR053134">
    <property type="entry name" value="RNA-dir_DNA_polymerase"/>
</dbReference>
<keyword evidence="3" id="KW-0548">Nucleotidyltransferase</keyword>
<dbReference type="Pfam" id="PF00078">
    <property type="entry name" value="RVT_1"/>
    <property type="match status" value="1"/>
</dbReference>
<name>A0A6V7VUK8_MELEN</name>
<evidence type="ECO:0000259" key="8">
    <source>
        <dbReference type="PROSITE" id="PS50878"/>
    </source>
</evidence>
<dbReference type="GO" id="GO:0008233">
    <property type="term" value="F:peptidase activity"/>
    <property type="evidence" value="ECO:0007669"/>
    <property type="project" value="UniProtKB-KW"/>
</dbReference>
<keyword evidence="2" id="KW-0808">Transferase</keyword>
<protein>
    <recommendedName>
        <fullName evidence="8">Reverse transcriptase domain-containing protein</fullName>
    </recommendedName>
</protein>
<dbReference type="CDD" id="cd01647">
    <property type="entry name" value="RT_LTR"/>
    <property type="match status" value="1"/>
</dbReference>
<evidence type="ECO:0000256" key="4">
    <source>
        <dbReference type="ARBA" id="ARBA00022722"/>
    </source>
</evidence>
<evidence type="ECO:0000256" key="1">
    <source>
        <dbReference type="ARBA" id="ARBA00022670"/>
    </source>
</evidence>
<evidence type="ECO:0000256" key="3">
    <source>
        <dbReference type="ARBA" id="ARBA00022695"/>
    </source>
</evidence>
<dbReference type="GO" id="GO:0004519">
    <property type="term" value="F:endonuclease activity"/>
    <property type="evidence" value="ECO:0007669"/>
    <property type="project" value="UniProtKB-KW"/>
</dbReference>
<keyword evidence="6" id="KW-0378">Hydrolase</keyword>
<keyword evidence="7" id="KW-0695">RNA-directed DNA polymerase</keyword>
<dbReference type="GO" id="GO:0006508">
    <property type="term" value="P:proteolysis"/>
    <property type="evidence" value="ECO:0007669"/>
    <property type="project" value="UniProtKB-KW"/>
</dbReference>
<dbReference type="Gene3D" id="3.10.10.10">
    <property type="entry name" value="HIV Type 1 Reverse Transcriptase, subunit A, domain 1"/>
    <property type="match status" value="1"/>
</dbReference>
<accession>A0A6V7VUK8</accession>
<evidence type="ECO:0000313" key="10">
    <source>
        <dbReference type="Proteomes" id="UP000580250"/>
    </source>
</evidence>
<dbReference type="SUPFAM" id="SSF56672">
    <property type="entry name" value="DNA/RNA polymerases"/>
    <property type="match status" value="1"/>
</dbReference>
<sequence length="398" mass="44079">MVKKATAIADGGAQVSLISAEFLAKLLKEEKVTLTKGNFSQQSMHIVDINGQSIRSYGVVSLPANRRNTSPVDISLHVSTAPFGSNVITVLAPRSTTLVPVEINAKYLTRKEAIISSSEKENSDFHIEPGVISAAQATSTVQITNKLSIPLELSKGESIGKLEVVNEVIEAENTLKLGNISIVRALDVQSKKLSERQNQIKQEAKQAIKSIDGESIRKLEEAIGVYSDIFALNDEELTQTDVVTHHVETSVAEPIKMRARPMPYALREKVAAMIQDYLARGIIRNSWSPWASPIVLVPKKDGTVRFCVDYRSLNSVTVKDAFPLPNIDNTLMMLGNKKVFSTMDFMTGYWQIRMDPDSIEKSAFATEKGLYEFLVMPFGMTNAVATFQRFMNRLFEGF</sequence>
<evidence type="ECO:0000313" key="9">
    <source>
        <dbReference type="EMBL" id="CAD2178633.1"/>
    </source>
</evidence>
<dbReference type="PROSITE" id="PS50878">
    <property type="entry name" value="RT_POL"/>
    <property type="match status" value="1"/>
</dbReference>
<dbReference type="GO" id="GO:0003964">
    <property type="term" value="F:RNA-directed DNA polymerase activity"/>
    <property type="evidence" value="ECO:0007669"/>
    <property type="project" value="UniProtKB-KW"/>
</dbReference>
<dbReference type="PANTHER" id="PTHR24559">
    <property type="entry name" value="TRANSPOSON TY3-I GAG-POL POLYPROTEIN"/>
    <property type="match status" value="1"/>
</dbReference>
<evidence type="ECO:0000256" key="7">
    <source>
        <dbReference type="ARBA" id="ARBA00022918"/>
    </source>
</evidence>
<keyword evidence="4" id="KW-0540">Nuclease</keyword>
<dbReference type="Gene3D" id="3.30.70.270">
    <property type="match status" value="1"/>
</dbReference>
<keyword evidence="5" id="KW-0255">Endonuclease</keyword>
<dbReference type="OrthoDB" id="5865526at2759"/>
<organism evidence="9 10">
    <name type="scientific">Meloidogyne enterolobii</name>
    <name type="common">Root-knot nematode worm</name>
    <name type="synonym">Meloidogyne mayaguensis</name>
    <dbReference type="NCBI Taxonomy" id="390850"/>
    <lineage>
        <taxon>Eukaryota</taxon>
        <taxon>Metazoa</taxon>
        <taxon>Ecdysozoa</taxon>
        <taxon>Nematoda</taxon>
        <taxon>Chromadorea</taxon>
        <taxon>Rhabditida</taxon>
        <taxon>Tylenchina</taxon>
        <taxon>Tylenchomorpha</taxon>
        <taxon>Tylenchoidea</taxon>
        <taxon>Meloidogynidae</taxon>
        <taxon>Meloidogyninae</taxon>
        <taxon>Meloidogyne</taxon>
    </lineage>
</organism>
<feature type="domain" description="Reverse transcriptase" evidence="8">
    <location>
        <begin position="278"/>
        <end position="398"/>
    </location>
</feature>
<comment type="caution">
    <text evidence="9">The sequence shown here is derived from an EMBL/GenBank/DDBJ whole genome shotgun (WGS) entry which is preliminary data.</text>
</comment>
<keyword evidence="1" id="KW-0645">Protease</keyword>
<dbReference type="InterPro" id="IPR000477">
    <property type="entry name" value="RT_dom"/>
</dbReference>
<dbReference type="InterPro" id="IPR043128">
    <property type="entry name" value="Rev_trsase/Diguanyl_cyclase"/>
</dbReference>
<dbReference type="EMBL" id="CAJEWN010000324">
    <property type="protein sequence ID" value="CAD2178633.1"/>
    <property type="molecule type" value="Genomic_DNA"/>
</dbReference>
<dbReference type="InterPro" id="IPR043502">
    <property type="entry name" value="DNA/RNA_pol_sf"/>
</dbReference>
<dbReference type="FunFam" id="3.10.10.10:FF:000007">
    <property type="entry name" value="Retrovirus-related Pol polyprotein from transposon 17.6-like Protein"/>
    <property type="match status" value="1"/>
</dbReference>
<dbReference type="Proteomes" id="UP000580250">
    <property type="component" value="Unassembled WGS sequence"/>
</dbReference>
<evidence type="ECO:0000256" key="6">
    <source>
        <dbReference type="ARBA" id="ARBA00022801"/>
    </source>
</evidence>
<proteinExistence type="predicted"/>
<evidence type="ECO:0000256" key="5">
    <source>
        <dbReference type="ARBA" id="ARBA00022759"/>
    </source>
</evidence>
<gene>
    <name evidence="9" type="ORF">MENT_LOCUS30580</name>
</gene>
<dbReference type="AlphaFoldDB" id="A0A6V7VUK8"/>
<dbReference type="PANTHER" id="PTHR24559:SF444">
    <property type="entry name" value="REVERSE TRANSCRIPTASE DOMAIN-CONTAINING PROTEIN"/>
    <property type="match status" value="1"/>
</dbReference>
<reference evidence="9 10" key="1">
    <citation type="submission" date="2020-08" db="EMBL/GenBank/DDBJ databases">
        <authorList>
            <person name="Koutsovoulos G."/>
            <person name="Danchin GJ E."/>
        </authorList>
    </citation>
    <scope>NUCLEOTIDE SEQUENCE [LARGE SCALE GENOMIC DNA]</scope>
</reference>
<evidence type="ECO:0000256" key="2">
    <source>
        <dbReference type="ARBA" id="ARBA00022679"/>
    </source>
</evidence>